<evidence type="ECO:0000313" key="3">
    <source>
        <dbReference type="EMBL" id="MCO6048997.1"/>
    </source>
</evidence>
<dbReference type="Pfam" id="PF03932">
    <property type="entry name" value="CutC"/>
    <property type="match status" value="1"/>
</dbReference>
<protein>
    <recommendedName>
        <fullName evidence="2">PF03932 family protein CutC</fullName>
    </recommendedName>
</protein>
<accession>A0ABT1C2J8</accession>
<comment type="caution">
    <text evidence="3">The sequence shown here is derived from an EMBL/GenBank/DDBJ whole genome shotgun (WGS) entry which is preliminary data.</text>
</comment>
<evidence type="ECO:0000313" key="4">
    <source>
        <dbReference type="Proteomes" id="UP001205906"/>
    </source>
</evidence>
<sequence length="240" mass="24748">MMPLLEVCVGDPESLSAAVEGGADRIELCSALELGGLTPGPGLIALAARVAVPVYAMVRPRGGDFVFSKSEVAAMLADITAIRAVGLAGVVLGCSRPDGRLDRDTLQALLEAAHGLGTTLHRAFDLVPEIEPAVETAVELGFERILSSGRARTAVDGADDLRRAHEAARGRIAIMAGSGVNAGNVGALRQKVPLDEWHGSCSAPVGTPSARAVELGFASPGAAKRTSVNEVRRMKAAIAR</sequence>
<gene>
    <name evidence="2" type="primary">cutC</name>
    <name evidence="3" type="ORF">NGM99_04230</name>
</gene>
<comment type="similarity">
    <text evidence="1 2">Belongs to the CutC family.</text>
</comment>
<reference evidence="3 4" key="1">
    <citation type="submission" date="2022-06" db="EMBL/GenBank/DDBJ databases">
        <title>Mesorhizobium sp. strain RP14 Genome sequencing and assembly.</title>
        <authorList>
            <person name="Kim I."/>
        </authorList>
    </citation>
    <scope>NUCLEOTIDE SEQUENCE [LARGE SCALE GENOMIC DNA]</scope>
    <source>
        <strain evidence="4">RP14(2022)</strain>
    </source>
</reference>
<dbReference type="InterPro" id="IPR036822">
    <property type="entry name" value="CutC-like_dom_sf"/>
</dbReference>
<dbReference type="EMBL" id="JAMXQS010000002">
    <property type="protein sequence ID" value="MCO6048997.1"/>
    <property type="molecule type" value="Genomic_DNA"/>
</dbReference>
<comment type="subcellular location">
    <subcellularLocation>
        <location evidence="2">Cytoplasm</location>
    </subcellularLocation>
</comment>
<dbReference type="PANTHER" id="PTHR12598">
    <property type="entry name" value="COPPER HOMEOSTASIS PROTEIN CUTC"/>
    <property type="match status" value="1"/>
</dbReference>
<dbReference type="RefSeq" id="WP_252816909.1">
    <property type="nucleotide sequence ID" value="NZ_JAMXQS010000002.1"/>
</dbReference>
<organism evidence="3 4">
    <name type="scientific">Mesorhizobium liriopis</name>
    <dbReference type="NCBI Taxonomy" id="2953882"/>
    <lineage>
        <taxon>Bacteria</taxon>
        <taxon>Pseudomonadati</taxon>
        <taxon>Pseudomonadota</taxon>
        <taxon>Alphaproteobacteria</taxon>
        <taxon>Hyphomicrobiales</taxon>
        <taxon>Phyllobacteriaceae</taxon>
        <taxon>Mesorhizobium</taxon>
    </lineage>
</organism>
<dbReference type="InterPro" id="IPR005627">
    <property type="entry name" value="CutC-like"/>
</dbReference>
<proteinExistence type="inferred from homology"/>
<evidence type="ECO:0000256" key="1">
    <source>
        <dbReference type="ARBA" id="ARBA00007768"/>
    </source>
</evidence>
<dbReference type="HAMAP" id="MF_00795">
    <property type="entry name" value="CutC"/>
    <property type="match status" value="1"/>
</dbReference>
<keyword evidence="4" id="KW-1185">Reference proteome</keyword>
<dbReference type="Gene3D" id="3.20.20.380">
    <property type="entry name" value="Copper homeostasis (CutC) domain"/>
    <property type="match status" value="1"/>
</dbReference>
<name>A0ABT1C2J8_9HYPH</name>
<dbReference type="Proteomes" id="UP001205906">
    <property type="component" value="Unassembled WGS sequence"/>
</dbReference>
<dbReference type="SUPFAM" id="SSF110395">
    <property type="entry name" value="CutC-like"/>
    <property type="match status" value="1"/>
</dbReference>
<dbReference type="PANTHER" id="PTHR12598:SF0">
    <property type="entry name" value="COPPER HOMEOSTASIS PROTEIN CUTC HOMOLOG"/>
    <property type="match status" value="1"/>
</dbReference>
<evidence type="ECO:0000256" key="2">
    <source>
        <dbReference type="HAMAP-Rule" id="MF_00795"/>
    </source>
</evidence>
<keyword evidence="2" id="KW-0963">Cytoplasm</keyword>
<comment type="caution">
    <text evidence="2">Once thought to be involved in copper homeostasis, experiments in E.coli have shown this is not the case.</text>
</comment>